<dbReference type="InterPro" id="IPR036259">
    <property type="entry name" value="MFS_trans_sf"/>
</dbReference>
<dbReference type="NCBIfam" id="TIGR00710">
    <property type="entry name" value="efflux_Bcr_CflA"/>
    <property type="match status" value="1"/>
</dbReference>
<feature type="transmembrane region" description="Helical" evidence="8">
    <location>
        <begin position="109"/>
        <end position="130"/>
    </location>
</feature>
<dbReference type="CDD" id="cd17320">
    <property type="entry name" value="MFS_MdfA_MDR_like"/>
    <property type="match status" value="1"/>
</dbReference>
<feature type="transmembrane region" description="Helical" evidence="8">
    <location>
        <begin position="52"/>
        <end position="72"/>
    </location>
</feature>
<evidence type="ECO:0000256" key="6">
    <source>
        <dbReference type="ARBA" id="ARBA00022989"/>
    </source>
</evidence>
<reference evidence="10 11" key="1">
    <citation type="submission" date="2023-04" db="EMBL/GenBank/DDBJ databases">
        <title>A novel bacteria isolated from coastal sediment.</title>
        <authorList>
            <person name="Liu X.-J."/>
            <person name="Du Z.-J."/>
        </authorList>
    </citation>
    <scope>NUCLEOTIDE SEQUENCE [LARGE SCALE GENOMIC DNA]</scope>
    <source>
        <strain evidence="10 11">SDUM461004</strain>
    </source>
</reference>
<evidence type="ECO:0000259" key="9">
    <source>
        <dbReference type="PROSITE" id="PS50850"/>
    </source>
</evidence>
<evidence type="ECO:0000256" key="5">
    <source>
        <dbReference type="ARBA" id="ARBA00022692"/>
    </source>
</evidence>
<feature type="transmembrane region" description="Helical" evidence="8">
    <location>
        <begin position="259"/>
        <end position="282"/>
    </location>
</feature>
<keyword evidence="11" id="KW-1185">Reference proteome</keyword>
<name>A0ABU1AJV6_9BACT</name>
<dbReference type="Gene3D" id="1.20.1720.10">
    <property type="entry name" value="Multidrug resistance protein D"/>
    <property type="match status" value="1"/>
</dbReference>
<evidence type="ECO:0000256" key="2">
    <source>
        <dbReference type="ARBA" id="ARBA00006236"/>
    </source>
</evidence>
<evidence type="ECO:0000256" key="7">
    <source>
        <dbReference type="ARBA" id="ARBA00023136"/>
    </source>
</evidence>
<feature type="transmembrane region" description="Helical" evidence="8">
    <location>
        <begin position="84"/>
        <end position="103"/>
    </location>
</feature>
<dbReference type="EMBL" id="JARXIC010000017">
    <property type="protein sequence ID" value="MDQ8195058.1"/>
    <property type="molecule type" value="Genomic_DNA"/>
</dbReference>
<dbReference type="PANTHER" id="PTHR23502:SF132">
    <property type="entry name" value="POLYAMINE TRANSPORTER 2-RELATED"/>
    <property type="match status" value="1"/>
</dbReference>
<dbReference type="RefSeq" id="WP_308985517.1">
    <property type="nucleotide sequence ID" value="NZ_JARXIC010000017.1"/>
</dbReference>
<evidence type="ECO:0000313" key="10">
    <source>
        <dbReference type="EMBL" id="MDQ8195058.1"/>
    </source>
</evidence>
<dbReference type="InterPro" id="IPR020846">
    <property type="entry name" value="MFS_dom"/>
</dbReference>
<dbReference type="Pfam" id="PF07690">
    <property type="entry name" value="MFS_1"/>
    <property type="match status" value="1"/>
</dbReference>
<feature type="transmembrane region" description="Helical" evidence="8">
    <location>
        <begin position="12"/>
        <end position="32"/>
    </location>
</feature>
<feature type="transmembrane region" description="Helical" evidence="8">
    <location>
        <begin position="223"/>
        <end position="247"/>
    </location>
</feature>
<dbReference type="PROSITE" id="PS50850">
    <property type="entry name" value="MFS"/>
    <property type="match status" value="1"/>
</dbReference>
<evidence type="ECO:0000256" key="8">
    <source>
        <dbReference type="SAM" id="Phobius"/>
    </source>
</evidence>
<feature type="transmembrane region" description="Helical" evidence="8">
    <location>
        <begin position="289"/>
        <end position="310"/>
    </location>
</feature>
<keyword evidence="7 8" id="KW-0472">Membrane</keyword>
<comment type="caution">
    <text evidence="10">The sequence shown here is derived from an EMBL/GenBank/DDBJ whole genome shotgun (WGS) entry which is preliminary data.</text>
</comment>
<feature type="transmembrane region" description="Helical" evidence="8">
    <location>
        <begin position="316"/>
        <end position="340"/>
    </location>
</feature>
<dbReference type="PANTHER" id="PTHR23502">
    <property type="entry name" value="MAJOR FACILITATOR SUPERFAMILY"/>
    <property type="match status" value="1"/>
</dbReference>
<evidence type="ECO:0000256" key="3">
    <source>
        <dbReference type="ARBA" id="ARBA00022448"/>
    </source>
</evidence>
<keyword evidence="4" id="KW-1003">Cell membrane</keyword>
<keyword evidence="5 8" id="KW-0812">Transmembrane</keyword>
<feature type="transmembrane region" description="Helical" evidence="8">
    <location>
        <begin position="378"/>
        <end position="398"/>
    </location>
</feature>
<comment type="similarity">
    <text evidence="2">Belongs to the major facilitator superfamily. Bcr/CmlA family.</text>
</comment>
<evidence type="ECO:0000256" key="1">
    <source>
        <dbReference type="ARBA" id="ARBA00004651"/>
    </source>
</evidence>
<evidence type="ECO:0000313" key="11">
    <source>
        <dbReference type="Proteomes" id="UP001243717"/>
    </source>
</evidence>
<sequence length="416" mass="42913">MPLSEKSQAIHAPLSLQAICVLSLLSAVAPIATDMYLPGFPQISETLGAGASATQLTLTSFLIGLALGQLVIGPLSDNYGRCKPLLYGTALTILSGLLCVIVPNIESLIVLRGLQGFGGAAGVVLARAIIADRAPDSATVARQTQIMTMIGGVAPILAPITGTLIVTTAGWRAVFLVTALLSVIAFIGVLRYITESLPVEQRVHASRQALRHNILRLVTHRAYLGYTLVTSFAFMALFGYIAASPFVFQNVLGLSATQYSIAFGVNALGIILFGAISARLVMRVAPRTLVSISLAVQLIAAAAVLIFTSIGAGAIFIMPAIFFTVASVGPIIGNASALAIRQVPEAAGTASAVLGATQFGLGAIASPLVGLMGENNPLPMACLIACASLSAVICFISLTQRKSKAEVSDISIAEAS</sequence>
<accession>A0ABU1AJV6</accession>
<dbReference type="InterPro" id="IPR011701">
    <property type="entry name" value="MFS"/>
</dbReference>
<comment type="subcellular location">
    <subcellularLocation>
        <location evidence="1">Cell membrane</location>
        <topology evidence="1">Multi-pass membrane protein</topology>
    </subcellularLocation>
</comment>
<feature type="transmembrane region" description="Helical" evidence="8">
    <location>
        <begin position="173"/>
        <end position="193"/>
    </location>
</feature>
<keyword evidence="3" id="KW-0813">Transport</keyword>
<evidence type="ECO:0000256" key="4">
    <source>
        <dbReference type="ARBA" id="ARBA00022475"/>
    </source>
</evidence>
<keyword evidence="6 8" id="KW-1133">Transmembrane helix</keyword>
<feature type="domain" description="Major facilitator superfamily (MFS) profile" evidence="9">
    <location>
        <begin position="18"/>
        <end position="402"/>
    </location>
</feature>
<feature type="transmembrane region" description="Helical" evidence="8">
    <location>
        <begin position="146"/>
        <end position="167"/>
    </location>
</feature>
<protein>
    <submittedName>
        <fullName evidence="10">Multidrug effflux MFS transporter</fullName>
    </submittedName>
</protein>
<dbReference type="SUPFAM" id="SSF103473">
    <property type="entry name" value="MFS general substrate transporter"/>
    <property type="match status" value="1"/>
</dbReference>
<gene>
    <name evidence="10" type="ORF">QEH59_11520</name>
</gene>
<dbReference type="Proteomes" id="UP001243717">
    <property type="component" value="Unassembled WGS sequence"/>
</dbReference>
<organism evidence="10 11">
    <name type="scientific">Thalassobacterium sedimentorum</name>
    <dbReference type="NCBI Taxonomy" id="3041258"/>
    <lineage>
        <taxon>Bacteria</taxon>
        <taxon>Pseudomonadati</taxon>
        <taxon>Verrucomicrobiota</taxon>
        <taxon>Opitutia</taxon>
        <taxon>Puniceicoccales</taxon>
        <taxon>Coraliomargaritaceae</taxon>
        <taxon>Thalassobacterium</taxon>
    </lineage>
</organism>
<proteinExistence type="inferred from homology"/>
<dbReference type="InterPro" id="IPR004812">
    <property type="entry name" value="Efflux_drug-R_Bcr/CmlA"/>
</dbReference>
<feature type="transmembrane region" description="Helical" evidence="8">
    <location>
        <begin position="352"/>
        <end position="372"/>
    </location>
</feature>